<dbReference type="SUPFAM" id="SSF52047">
    <property type="entry name" value="RNI-like"/>
    <property type="match status" value="1"/>
</dbReference>
<proteinExistence type="predicted"/>
<evidence type="ECO:0000313" key="2">
    <source>
        <dbReference type="EMBL" id="KAG0293837.1"/>
    </source>
</evidence>
<keyword evidence="1" id="KW-0472">Membrane</keyword>
<gene>
    <name evidence="2" type="ORF">BGZ96_002221</name>
</gene>
<keyword evidence="1" id="KW-1133">Transmembrane helix</keyword>
<sequence length="678" mass="78360">MDIPEVAEHIFSYLDDFTINNNIILVCRKWLVAGLYRINREATWDTNDFQDEEKEEKHVLSRFQDVSRINCYLRDGIQLTDKWEALCEALGKRHRMYLARLQRWQHGYLVHREERNNDNDDGDDTGRATQRRGPLMLPLREVRIHGFVDLSISRLFPYFPSITRLQIHFSCDGAIEMRLLLNNCPRLESLSLRSIGTLKLSGPWILNEHNAKKRYPLAFRRLDFRRVQLPQASLETLLTVSPYVQQITVYQARHKAAGPYAVNEVKLAEHAKKFCRHLQSFHFSNRENGSNSVVIQLSGVDNTSSPYLTGVGHLYSGYEFVPSLVRNLQLQATSLTRLEILANCPELHSCLCDLPTLMHLRAPGTFLSLDDIDIHLRQSYGRLSPRLFPRLWACRDLQTLHIGCRAHGSDGRLERHVFGYISVLCPKLRDLEISGAQDWMWLNPTYRPRALTMTLEGGFCLLGRLKLLERLRVGSADINVKLPSWHWDWMVVSPDSRTEVTKQQKRLKVIKSWRAKMEEEAFRNKLRLQGLCLLEGVQDPTAHLGNDEQLKAQLEHLGLLKDVAFYLEGIPMEENSDEGDVGGRLKRWPRLQRVSIYRTATFGYTLEKEVERLIMVGKVEMSIVMMSTLKRHRHFLGTFVFIAVLVSALGLPKWPLWTVVVFLYLIAQDEKKTALTAQ</sequence>
<evidence type="ECO:0000313" key="3">
    <source>
        <dbReference type="Proteomes" id="UP001194696"/>
    </source>
</evidence>
<keyword evidence="1" id="KW-0812">Transmembrane</keyword>
<protein>
    <recommendedName>
        <fullName evidence="4">F-box domain-containing protein</fullName>
    </recommendedName>
</protein>
<organism evidence="2 3">
    <name type="scientific">Linnemannia gamsii</name>
    <dbReference type="NCBI Taxonomy" id="64522"/>
    <lineage>
        <taxon>Eukaryota</taxon>
        <taxon>Fungi</taxon>
        <taxon>Fungi incertae sedis</taxon>
        <taxon>Mucoromycota</taxon>
        <taxon>Mortierellomycotina</taxon>
        <taxon>Mortierellomycetes</taxon>
        <taxon>Mortierellales</taxon>
        <taxon>Mortierellaceae</taxon>
        <taxon>Linnemannia</taxon>
    </lineage>
</organism>
<dbReference type="InterPro" id="IPR032675">
    <property type="entry name" value="LRR_dom_sf"/>
</dbReference>
<evidence type="ECO:0008006" key="4">
    <source>
        <dbReference type="Google" id="ProtNLM"/>
    </source>
</evidence>
<reference evidence="2 3" key="1">
    <citation type="journal article" date="2020" name="Fungal Divers.">
        <title>Resolving the Mortierellaceae phylogeny through synthesis of multi-gene phylogenetics and phylogenomics.</title>
        <authorList>
            <person name="Vandepol N."/>
            <person name="Liber J."/>
            <person name="Desiro A."/>
            <person name="Na H."/>
            <person name="Kennedy M."/>
            <person name="Barry K."/>
            <person name="Grigoriev I.V."/>
            <person name="Miller A.N."/>
            <person name="O'Donnell K."/>
            <person name="Stajich J.E."/>
            <person name="Bonito G."/>
        </authorList>
    </citation>
    <scope>NUCLEOTIDE SEQUENCE [LARGE SCALE GENOMIC DNA]</scope>
    <source>
        <strain evidence="2 3">AD045</strain>
    </source>
</reference>
<dbReference type="EMBL" id="JAAAIM010000141">
    <property type="protein sequence ID" value="KAG0293837.1"/>
    <property type="molecule type" value="Genomic_DNA"/>
</dbReference>
<evidence type="ECO:0000256" key="1">
    <source>
        <dbReference type="SAM" id="Phobius"/>
    </source>
</evidence>
<name>A0ABQ7K8A9_9FUNG</name>
<comment type="caution">
    <text evidence="2">The sequence shown here is derived from an EMBL/GenBank/DDBJ whole genome shotgun (WGS) entry which is preliminary data.</text>
</comment>
<feature type="transmembrane region" description="Helical" evidence="1">
    <location>
        <begin position="635"/>
        <end position="666"/>
    </location>
</feature>
<dbReference type="Proteomes" id="UP001194696">
    <property type="component" value="Unassembled WGS sequence"/>
</dbReference>
<dbReference type="Gene3D" id="3.80.10.10">
    <property type="entry name" value="Ribonuclease Inhibitor"/>
    <property type="match status" value="1"/>
</dbReference>
<keyword evidence="3" id="KW-1185">Reference proteome</keyword>
<accession>A0ABQ7K8A9</accession>